<evidence type="ECO:0000313" key="2">
    <source>
        <dbReference type="EMBL" id="PON35083.1"/>
    </source>
</evidence>
<dbReference type="AlphaFoldDB" id="A0A2P5AEX8"/>
<dbReference type="Proteomes" id="UP000237105">
    <property type="component" value="Unassembled WGS sequence"/>
</dbReference>
<dbReference type="EMBL" id="JXTB01000628">
    <property type="protein sequence ID" value="PON35083.1"/>
    <property type="molecule type" value="Genomic_DNA"/>
</dbReference>
<sequence>MCDTRSLSKAFFTIQVIISSSLGGHILFSLHKSLLDRQSSWFAYDWDTHWADGPVVGTSSILRVKKCTVVHASGGVGSFCQVRPLNQNQSELVVDGHRVESSKFTWPHKACMLESFGH</sequence>
<evidence type="ECO:0000313" key="3">
    <source>
        <dbReference type="Proteomes" id="UP000237105"/>
    </source>
</evidence>
<comment type="caution">
    <text evidence="2">The sequence shown here is derived from an EMBL/GenBank/DDBJ whole genome shotgun (WGS) entry which is preliminary data.</text>
</comment>
<keyword evidence="1" id="KW-0812">Transmembrane</keyword>
<keyword evidence="3" id="KW-1185">Reference proteome</keyword>
<protein>
    <submittedName>
        <fullName evidence="2">Uncharacterized protein</fullName>
    </submittedName>
</protein>
<evidence type="ECO:0000256" key="1">
    <source>
        <dbReference type="SAM" id="Phobius"/>
    </source>
</evidence>
<reference evidence="3" key="1">
    <citation type="submission" date="2016-06" db="EMBL/GenBank/DDBJ databases">
        <title>Parallel loss of symbiosis genes in relatives of nitrogen-fixing non-legume Parasponia.</title>
        <authorList>
            <person name="Van Velzen R."/>
            <person name="Holmer R."/>
            <person name="Bu F."/>
            <person name="Rutten L."/>
            <person name="Van Zeijl A."/>
            <person name="Liu W."/>
            <person name="Santuari L."/>
            <person name="Cao Q."/>
            <person name="Sharma T."/>
            <person name="Shen D."/>
            <person name="Roswanjaya Y."/>
            <person name="Wardhani T."/>
            <person name="Kalhor M.S."/>
            <person name="Jansen J."/>
            <person name="Van den Hoogen J."/>
            <person name="Gungor B."/>
            <person name="Hartog M."/>
            <person name="Hontelez J."/>
            <person name="Verver J."/>
            <person name="Yang W.-C."/>
            <person name="Schijlen E."/>
            <person name="Repin R."/>
            <person name="Schilthuizen M."/>
            <person name="Schranz E."/>
            <person name="Heidstra R."/>
            <person name="Miyata K."/>
            <person name="Fedorova E."/>
            <person name="Kohlen W."/>
            <person name="Bisseling T."/>
            <person name="Smit S."/>
            <person name="Geurts R."/>
        </authorList>
    </citation>
    <scope>NUCLEOTIDE SEQUENCE [LARGE SCALE GENOMIC DNA]</scope>
    <source>
        <strain evidence="3">cv. WU1-14</strain>
    </source>
</reference>
<feature type="transmembrane region" description="Helical" evidence="1">
    <location>
        <begin position="12"/>
        <end position="30"/>
    </location>
</feature>
<keyword evidence="1" id="KW-1133">Transmembrane helix</keyword>
<keyword evidence="1" id="KW-0472">Membrane</keyword>
<accession>A0A2P5AEX8</accession>
<name>A0A2P5AEX8_PARAD</name>
<organism evidence="2 3">
    <name type="scientific">Parasponia andersonii</name>
    <name type="common">Sponia andersonii</name>
    <dbReference type="NCBI Taxonomy" id="3476"/>
    <lineage>
        <taxon>Eukaryota</taxon>
        <taxon>Viridiplantae</taxon>
        <taxon>Streptophyta</taxon>
        <taxon>Embryophyta</taxon>
        <taxon>Tracheophyta</taxon>
        <taxon>Spermatophyta</taxon>
        <taxon>Magnoliopsida</taxon>
        <taxon>eudicotyledons</taxon>
        <taxon>Gunneridae</taxon>
        <taxon>Pentapetalae</taxon>
        <taxon>rosids</taxon>
        <taxon>fabids</taxon>
        <taxon>Rosales</taxon>
        <taxon>Cannabaceae</taxon>
        <taxon>Parasponia</taxon>
    </lineage>
</organism>
<proteinExistence type="predicted"/>
<gene>
    <name evidence="2" type="ORF">PanWU01x14_338990</name>
</gene>